<evidence type="ECO:0008006" key="12">
    <source>
        <dbReference type="Google" id="ProtNLM"/>
    </source>
</evidence>
<keyword evidence="5 9" id="KW-0812">Transmembrane</keyword>
<keyword evidence="4" id="KW-1003">Cell membrane</keyword>
<organism evidence="10 11">
    <name type="scientific">Raoultibacter timonensis</name>
    <dbReference type="NCBI Taxonomy" id="1907662"/>
    <lineage>
        <taxon>Bacteria</taxon>
        <taxon>Bacillati</taxon>
        <taxon>Actinomycetota</taxon>
        <taxon>Coriobacteriia</taxon>
        <taxon>Eggerthellales</taxon>
        <taxon>Eggerthellaceae</taxon>
        <taxon>Raoultibacter</taxon>
    </lineage>
</organism>
<comment type="similarity">
    <text evidence="2">Belongs to the prokaryotic riboflavin transporter (P-RFT) (TC 2.A.87) family.</text>
</comment>
<feature type="transmembrane region" description="Helical" evidence="9">
    <location>
        <begin position="48"/>
        <end position="72"/>
    </location>
</feature>
<keyword evidence="7 9" id="KW-0472">Membrane</keyword>
<comment type="subcellular location">
    <subcellularLocation>
        <location evidence="1">Cell membrane</location>
        <topology evidence="1">Multi-pass membrane protein</topology>
    </subcellularLocation>
</comment>
<dbReference type="InterPro" id="IPR025720">
    <property type="entry name" value="RibU"/>
</dbReference>
<sequence length="235" mass="24722">MANLGRLNIRSPKQIAALVILVMMAMVLSFVELPILPQAPFLKYDPSGVIAALAALLYGPWVGSAVAVLAWIPRLVTDPLGAFMNILASVALVIAMGSIYRKRPSLGGAVVGAVAGIACATVVSIILNFVVMPIYQGAAFEDIVSLIIPALLPFNVAKSCVNGGVALVAYRRLEVLLAEEEPADERGEEPDFAAGLPLRDSDATPISADLAGRDRDDASCETASPPKRFGRTSRP</sequence>
<evidence type="ECO:0000256" key="4">
    <source>
        <dbReference type="ARBA" id="ARBA00022475"/>
    </source>
</evidence>
<evidence type="ECO:0000256" key="3">
    <source>
        <dbReference type="ARBA" id="ARBA00022448"/>
    </source>
</evidence>
<feature type="transmembrane region" description="Helical" evidence="9">
    <location>
        <begin position="15"/>
        <end position="36"/>
    </location>
</feature>
<gene>
    <name evidence="10" type="ORF">CE91St30_09360</name>
</gene>
<dbReference type="RefSeq" id="WP_244411934.1">
    <property type="nucleotide sequence ID" value="NZ_AP025564.1"/>
</dbReference>
<name>A0ABN6MED7_9ACTN</name>
<evidence type="ECO:0000256" key="7">
    <source>
        <dbReference type="ARBA" id="ARBA00023136"/>
    </source>
</evidence>
<accession>A0ABN6MED7</accession>
<protein>
    <recommendedName>
        <fullName evidence="12">Riboflavin transporter</fullName>
    </recommendedName>
</protein>
<evidence type="ECO:0000256" key="9">
    <source>
        <dbReference type="SAM" id="Phobius"/>
    </source>
</evidence>
<keyword evidence="3" id="KW-0813">Transport</keyword>
<reference evidence="10 11" key="1">
    <citation type="submission" date="2022-01" db="EMBL/GenBank/DDBJ databases">
        <title>Novel bile acid biosynthetic pathways are enriched in the microbiome of centenarians.</title>
        <authorList>
            <person name="Sato Y."/>
            <person name="Atarashi K."/>
            <person name="Plichta R.D."/>
            <person name="Arai Y."/>
            <person name="Sasajima S."/>
            <person name="Kearney M.S."/>
            <person name="Suda W."/>
            <person name="Takeshita K."/>
            <person name="Sasaki T."/>
            <person name="Okamoto S."/>
            <person name="Skelly N.A."/>
            <person name="Okamura Y."/>
            <person name="Vlamakis H."/>
            <person name="Li Y."/>
            <person name="Tanoue T."/>
            <person name="Takei H."/>
            <person name="Nittono H."/>
            <person name="Narushima S."/>
            <person name="Irie J."/>
            <person name="Itoh H."/>
            <person name="Moriya K."/>
            <person name="Sugiura Y."/>
            <person name="Suematsu M."/>
            <person name="Moritoki N."/>
            <person name="Shibata S."/>
            <person name="Littman R.D."/>
            <person name="Fischbach A.M."/>
            <person name="Uwamino Y."/>
            <person name="Inoue T."/>
            <person name="Honda A."/>
            <person name="Hattori M."/>
            <person name="Murai T."/>
            <person name="Xavier J.R."/>
            <person name="Hirose N."/>
            <person name="Honda K."/>
        </authorList>
    </citation>
    <scope>NUCLEOTIDE SEQUENCE [LARGE SCALE GENOMIC DNA]</scope>
    <source>
        <strain evidence="10 11">CE91-St30</strain>
    </source>
</reference>
<evidence type="ECO:0000256" key="8">
    <source>
        <dbReference type="SAM" id="MobiDB-lite"/>
    </source>
</evidence>
<dbReference type="InterPro" id="IPR024529">
    <property type="entry name" value="ECF_trnsprt_substrate-spec"/>
</dbReference>
<evidence type="ECO:0000256" key="2">
    <source>
        <dbReference type="ARBA" id="ARBA00005540"/>
    </source>
</evidence>
<evidence type="ECO:0000313" key="10">
    <source>
        <dbReference type="EMBL" id="BDE95603.1"/>
    </source>
</evidence>
<evidence type="ECO:0000313" key="11">
    <source>
        <dbReference type="Proteomes" id="UP001320544"/>
    </source>
</evidence>
<dbReference type="Pfam" id="PF12822">
    <property type="entry name" value="ECF_trnsprt"/>
    <property type="match status" value="1"/>
</dbReference>
<evidence type="ECO:0000256" key="1">
    <source>
        <dbReference type="ARBA" id="ARBA00004651"/>
    </source>
</evidence>
<dbReference type="EMBL" id="AP025564">
    <property type="protein sequence ID" value="BDE95603.1"/>
    <property type="molecule type" value="Genomic_DNA"/>
</dbReference>
<feature type="region of interest" description="Disordered" evidence="8">
    <location>
        <begin position="182"/>
        <end position="235"/>
    </location>
</feature>
<proteinExistence type="inferred from homology"/>
<evidence type="ECO:0000256" key="5">
    <source>
        <dbReference type="ARBA" id="ARBA00022692"/>
    </source>
</evidence>
<dbReference type="PANTHER" id="PTHR38438:SF1">
    <property type="entry name" value="RIBOFLAVIN TRANSPORTER RIBU"/>
    <property type="match status" value="1"/>
</dbReference>
<keyword evidence="6 9" id="KW-1133">Transmembrane helix</keyword>
<keyword evidence="11" id="KW-1185">Reference proteome</keyword>
<evidence type="ECO:0000256" key="6">
    <source>
        <dbReference type="ARBA" id="ARBA00022989"/>
    </source>
</evidence>
<dbReference type="Gene3D" id="1.10.1760.20">
    <property type="match status" value="1"/>
</dbReference>
<feature type="transmembrane region" description="Helical" evidence="9">
    <location>
        <begin position="79"/>
        <end position="100"/>
    </location>
</feature>
<dbReference type="PANTHER" id="PTHR38438">
    <property type="entry name" value="RIBOFLAVIN TRANSPORTER RIBU"/>
    <property type="match status" value="1"/>
</dbReference>
<feature type="transmembrane region" description="Helical" evidence="9">
    <location>
        <begin position="106"/>
        <end position="131"/>
    </location>
</feature>
<feature type="compositionally biased region" description="Acidic residues" evidence="8">
    <location>
        <begin position="182"/>
        <end position="191"/>
    </location>
</feature>
<dbReference type="Proteomes" id="UP001320544">
    <property type="component" value="Chromosome"/>
</dbReference>